<comment type="catalytic activity">
    <reaction evidence="1">
        <text>a 4-O-methyl-thymidine in DNA + L-cysteinyl-[protein] = a thymidine in DNA + S-methyl-L-cysteinyl-[protein]</text>
        <dbReference type="Rhea" id="RHEA:53428"/>
        <dbReference type="Rhea" id="RHEA-COMP:10131"/>
        <dbReference type="Rhea" id="RHEA-COMP:10132"/>
        <dbReference type="Rhea" id="RHEA-COMP:13555"/>
        <dbReference type="Rhea" id="RHEA-COMP:13556"/>
        <dbReference type="ChEBI" id="CHEBI:29950"/>
        <dbReference type="ChEBI" id="CHEBI:82612"/>
        <dbReference type="ChEBI" id="CHEBI:137386"/>
        <dbReference type="ChEBI" id="CHEBI:137387"/>
        <dbReference type="EC" id="2.1.1.63"/>
    </reaction>
</comment>
<dbReference type="InterPro" id="IPR036631">
    <property type="entry name" value="MGMT_N_sf"/>
</dbReference>
<evidence type="ECO:0000313" key="11">
    <source>
        <dbReference type="EMBL" id="AGM25526.1"/>
    </source>
</evidence>
<dbReference type="STRING" id="1276227.SCHRY_v1c09540"/>
<dbReference type="Pfam" id="PF01035">
    <property type="entry name" value="DNA_binding_1"/>
    <property type="match status" value="1"/>
</dbReference>
<dbReference type="FunFam" id="1.10.10.10:FF:000214">
    <property type="entry name" value="Methylated-DNA--protein-cysteine methyltransferase"/>
    <property type="match status" value="1"/>
</dbReference>
<evidence type="ECO:0000256" key="4">
    <source>
        <dbReference type="ARBA" id="ARBA00022603"/>
    </source>
</evidence>
<evidence type="ECO:0000256" key="2">
    <source>
        <dbReference type="ARBA" id="ARBA00008711"/>
    </source>
</evidence>
<dbReference type="PROSITE" id="PS00374">
    <property type="entry name" value="MGMT"/>
    <property type="match status" value="1"/>
</dbReference>
<dbReference type="RefSeq" id="WP_016339345.1">
    <property type="nucleotide sequence ID" value="NC_021280.1"/>
</dbReference>
<name>R4UJN9_9MOLU</name>
<dbReference type="eggNOG" id="COG0350">
    <property type="taxonomic scope" value="Bacteria"/>
</dbReference>
<gene>
    <name evidence="11" type="primary">ogt</name>
    <name evidence="11" type="ORF">SCHRY_v1c09540</name>
</gene>
<feature type="domain" description="Methylated-DNA-[protein]-cysteine S-methyltransferase DNA binding" evidence="9">
    <location>
        <begin position="88"/>
        <end position="166"/>
    </location>
</feature>
<dbReference type="InterPro" id="IPR036217">
    <property type="entry name" value="MethylDNA_cys_MeTrfase_DNAb"/>
</dbReference>
<evidence type="ECO:0000256" key="6">
    <source>
        <dbReference type="ARBA" id="ARBA00022763"/>
    </source>
</evidence>
<organism evidence="11 12">
    <name type="scientific">Spiroplasma chrysopicola DF-1</name>
    <dbReference type="NCBI Taxonomy" id="1276227"/>
    <lineage>
        <taxon>Bacteria</taxon>
        <taxon>Bacillati</taxon>
        <taxon>Mycoplasmatota</taxon>
        <taxon>Mollicutes</taxon>
        <taxon>Entomoplasmatales</taxon>
        <taxon>Spiroplasmataceae</taxon>
        <taxon>Spiroplasma</taxon>
    </lineage>
</organism>
<dbReference type="Pfam" id="PF02870">
    <property type="entry name" value="Methyltransf_1N"/>
    <property type="match status" value="1"/>
</dbReference>
<dbReference type="InterPro" id="IPR014048">
    <property type="entry name" value="MethylDNA_cys_MeTrfase_DNA-bd"/>
</dbReference>
<dbReference type="GO" id="GO:0006281">
    <property type="term" value="P:DNA repair"/>
    <property type="evidence" value="ECO:0007669"/>
    <property type="project" value="UniProtKB-KW"/>
</dbReference>
<dbReference type="OrthoDB" id="9802228at2"/>
<dbReference type="PANTHER" id="PTHR10815">
    <property type="entry name" value="METHYLATED-DNA--PROTEIN-CYSTEINE METHYLTRANSFERASE"/>
    <property type="match status" value="1"/>
</dbReference>
<dbReference type="PANTHER" id="PTHR10815:SF12">
    <property type="entry name" value="METHYLATED-DNA--PROTEIN-CYSTEINE METHYLTRANSFERASE, INDUCIBLE"/>
    <property type="match status" value="1"/>
</dbReference>
<keyword evidence="5 11" id="KW-0808">Transferase</keyword>
<keyword evidence="4 11" id="KW-0489">Methyltransferase</keyword>
<dbReference type="InterPro" id="IPR008332">
    <property type="entry name" value="MethylG_MeTrfase_N"/>
</dbReference>
<dbReference type="EMBL" id="CP005077">
    <property type="protein sequence ID" value="AGM25526.1"/>
    <property type="molecule type" value="Genomic_DNA"/>
</dbReference>
<dbReference type="KEGG" id="scr:SCHRY_v1c09540"/>
<dbReference type="AlphaFoldDB" id="R4UJN9"/>
<evidence type="ECO:0000256" key="3">
    <source>
        <dbReference type="ARBA" id="ARBA00011918"/>
    </source>
</evidence>
<dbReference type="EC" id="2.1.1.63" evidence="3"/>
<comment type="catalytic activity">
    <reaction evidence="8">
        <text>a 6-O-methyl-2'-deoxyguanosine in DNA + L-cysteinyl-[protein] = S-methyl-L-cysteinyl-[protein] + a 2'-deoxyguanosine in DNA</text>
        <dbReference type="Rhea" id="RHEA:24000"/>
        <dbReference type="Rhea" id="RHEA-COMP:10131"/>
        <dbReference type="Rhea" id="RHEA-COMP:10132"/>
        <dbReference type="Rhea" id="RHEA-COMP:11367"/>
        <dbReference type="Rhea" id="RHEA-COMP:11368"/>
        <dbReference type="ChEBI" id="CHEBI:29950"/>
        <dbReference type="ChEBI" id="CHEBI:82612"/>
        <dbReference type="ChEBI" id="CHEBI:85445"/>
        <dbReference type="ChEBI" id="CHEBI:85448"/>
        <dbReference type="EC" id="2.1.1.63"/>
    </reaction>
</comment>
<dbReference type="GO" id="GO:0032259">
    <property type="term" value="P:methylation"/>
    <property type="evidence" value="ECO:0007669"/>
    <property type="project" value="UniProtKB-KW"/>
</dbReference>
<evidence type="ECO:0000259" key="10">
    <source>
        <dbReference type="Pfam" id="PF02870"/>
    </source>
</evidence>
<evidence type="ECO:0000313" key="12">
    <source>
        <dbReference type="Proteomes" id="UP000013964"/>
    </source>
</evidence>
<accession>R4UJN9</accession>
<comment type="similarity">
    <text evidence="2">Belongs to the MGMT family.</text>
</comment>
<dbReference type="InterPro" id="IPR001497">
    <property type="entry name" value="MethylDNA_cys_MeTrfase_AS"/>
</dbReference>
<keyword evidence="7" id="KW-0234">DNA repair</keyword>
<dbReference type="Gene3D" id="1.10.10.10">
    <property type="entry name" value="Winged helix-like DNA-binding domain superfamily/Winged helix DNA-binding domain"/>
    <property type="match status" value="1"/>
</dbReference>
<evidence type="ECO:0000259" key="9">
    <source>
        <dbReference type="Pfam" id="PF01035"/>
    </source>
</evidence>
<dbReference type="NCBIfam" id="TIGR00589">
    <property type="entry name" value="ogt"/>
    <property type="match status" value="1"/>
</dbReference>
<dbReference type="SUPFAM" id="SSF46767">
    <property type="entry name" value="Methylated DNA-protein cysteine methyltransferase, C-terminal domain"/>
    <property type="match status" value="1"/>
</dbReference>
<dbReference type="SUPFAM" id="SSF53155">
    <property type="entry name" value="Methylated DNA-protein cysteine methyltransferase domain"/>
    <property type="match status" value="1"/>
</dbReference>
<dbReference type="HOGENOM" id="CLU_000445_52_2_14"/>
<evidence type="ECO:0000256" key="1">
    <source>
        <dbReference type="ARBA" id="ARBA00001286"/>
    </source>
</evidence>
<dbReference type="PATRIC" id="fig|1276227.3.peg.957"/>
<dbReference type="Gene3D" id="3.30.160.70">
    <property type="entry name" value="Methylated DNA-protein cysteine methyltransferase domain"/>
    <property type="match status" value="1"/>
</dbReference>
<dbReference type="Proteomes" id="UP000013964">
    <property type="component" value="Chromosome"/>
</dbReference>
<evidence type="ECO:0000256" key="8">
    <source>
        <dbReference type="ARBA" id="ARBA00049348"/>
    </source>
</evidence>
<dbReference type="CDD" id="cd06445">
    <property type="entry name" value="ATase"/>
    <property type="match status" value="1"/>
</dbReference>
<evidence type="ECO:0000256" key="5">
    <source>
        <dbReference type="ARBA" id="ARBA00022679"/>
    </source>
</evidence>
<proteinExistence type="inferred from homology"/>
<feature type="domain" description="Methylguanine DNA methyltransferase ribonuclease-like" evidence="10">
    <location>
        <begin position="8"/>
        <end position="83"/>
    </location>
</feature>
<protein>
    <recommendedName>
        <fullName evidence="3">methylated-DNA--[protein]-cysteine S-methyltransferase</fullName>
        <ecNumber evidence="3">2.1.1.63</ecNumber>
    </recommendedName>
</protein>
<evidence type="ECO:0000256" key="7">
    <source>
        <dbReference type="ARBA" id="ARBA00023204"/>
    </source>
</evidence>
<keyword evidence="12" id="KW-1185">Reference proteome</keyword>
<dbReference type="InterPro" id="IPR036388">
    <property type="entry name" value="WH-like_DNA-bd_sf"/>
</dbReference>
<sequence length="168" mass="19247">MQPVVSWYYQKITINTEPWILACSEQGLTFVGQTEQELINYVNKVKGQEIVLIENESKVAPYIQQFEEYFNHQRQSFTLPLDLIGTGFQKAVWKSLLTIPYGQTQYYQAVAKTINRPQATRAVGHAIGTNPLLIFVPCHRVIGKNKKLTGFRAGLGLKNWLLEFEKNN</sequence>
<keyword evidence="6" id="KW-0227">DNA damage</keyword>
<dbReference type="GO" id="GO:0003908">
    <property type="term" value="F:methylated-DNA-[protein]-cysteine S-methyltransferase activity"/>
    <property type="evidence" value="ECO:0007669"/>
    <property type="project" value="UniProtKB-EC"/>
</dbReference>
<reference evidence="11 12" key="1">
    <citation type="journal article" date="2013" name="Genome Biol. Evol.">
        <title>Complete genomes of two dipteran-associated spiroplasmas provided insights into the origin, dynamics, and impacts of viral invasion in spiroplasma.</title>
        <authorList>
            <person name="Ku C."/>
            <person name="Lo W.S."/>
            <person name="Chen L.L."/>
            <person name="Kuo C.H."/>
        </authorList>
    </citation>
    <scope>NUCLEOTIDE SEQUENCE [LARGE SCALE GENOMIC DNA]</scope>
    <source>
        <strain evidence="11 12">DF-1</strain>
    </source>
</reference>